<dbReference type="SUPFAM" id="SSF53697">
    <property type="entry name" value="SIS domain"/>
    <property type="match status" value="1"/>
</dbReference>
<sequence>MDSELLDDAEAIAAGDPSGVLRALATAGAQVRASVVRGHEAGVSRIGDGDRPRSVLVASLGGSAMVADVLALLAGAGAPIPVTVRRGLPLPGWIGPLDLVVAVSLSGRAGGPLALAAEAGRRGARLLTVGAPGSPLADVCAQARGVHVPVQKPHEPGRSPAGASSRTAFWSLLVPVLQAAYALGMADVDDALLGRVADRLDREAESARPGSESFVNPAKVLAVQLAGSVPVVLGDGLVTGVAARRAAAMLARTARTPAVHGSLPDDASEVVATFDGPFTGGEQDVFADPFLDGPTGPSLRLLMLREPPPDPATDGQDAFEAAALADRVRGLAEEVGVAVSEVTADPGHPVEQLAGLVARTDFAAVYLAISLGLDPGLSPHVADLRDAR</sequence>
<evidence type="ECO:0000256" key="2">
    <source>
        <dbReference type="ARBA" id="ARBA00023235"/>
    </source>
</evidence>
<comment type="caution">
    <text evidence="4">The sequence shown here is derived from an EMBL/GenBank/DDBJ whole genome shotgun (WGS) entry which is preliminary data.</text>
</comment>
<dbReference type="Gene3D" id="3.40.50.10490">
    <property type="entry name" value="Glucose-6-phosphate isomerase like protein, domain 1"/>
    <property type="match status" value="2"/>
</dbReference>
<dbReference type="RefSeq" id="WP_345715071.1">
    <property type="nucleotide sequence ID" value="NZ_BAABFP010000002.1"/>
</dbReference>
<reference evidence="5" key="1">
    <citation type="journal article" date="2019" name="Int. J. Syst. Evol. Microbiol.">
        <title>The Global Catalogue of Microorganisms (GCM) 10K type strain sequencing project: providing services to taxonomists for standard genome sequencing and annotation.</title>
        <authorList>
            <consortium name="The Broad Institute Genomics Platform"/>
            <consortium name="The Broad Institute Genome Sequencing Center for Infectious Disease"/>
            <person name="Wu L."/>
            <person name="Ma J."/>
        </authorList>
    </citation>
    <scope>NUCLEOTIDE SEQUENCE [LARGE SCALE GENOMIC DNA]</scope>
    <source>
        <strain evidence="5">KACC 14249</strain>
    </source>
</reference>
<organism evidence="4 5">
    <name type="scientific">Angustibacter luteus</name>
    <dbReference type="NCBI Taxonomy" id="658456"/>
    <lineage>
        <taxon>Bacteria</taxon>
        <taxon>Bacillati</taxon>
        <taxon>Actinomycetota</taxon>
        <taxon>Actinomycetes</taxon>
        <taxon>Kineosporiales</taxon>
        <taxon>Kineosporiaceae</taxon>
    </lineage>
</organism>
<evidence type="ECO:0000313" key="4">
    <source>
        <dbReference type="EMBL" id="MFC6008237.1"/>
    </source>
</evidence>
<dbReference type="PROSITE" id="PS51464">
    <property type="entry name" value="SIS"/>
    <property type="match status" value="1"/>
</dbReference>
<evidence type="ECO:0000313" key="5">
    <source>
        <dbReference type="Proteomes" id="UP001596189"/>
    </source>
</evidence>
<dbReference type="InterPro" id="IPR001347">
    <property type="entry name" value="SIS_dom"/>
</dbReference>
<dbReference type="Pfam" id="PF10432">
    <property type="entry name" value="bact-PGI_C"/>
    <property type="match status" value="1"/>
</dbReference>
<keyword evidence="5" id="KW-1185">Reference proteome</keyword>
<gene>
    <name evidence="4" type="ORF">ACFQDO_13960</name>
</gene>
<dbReference type="InterPro" id="IPR046348">
    <property type="entry name" value="SIS_dom_sf"/>
</dbReference>
<evidence type="ECO:0000256" key="1">
    <source>
        <dbReference type="ARBA" id="ARBA00010523"/>
    </source>
</evidence>
<dbReference type="EMBL" id="JBHSRD010000004">
    <property type="protein sequence ID" value="MFC6008237.1"/>
    <property type="molecule type" value="Genomic_DNA"/>
</dbReference>
<protein>
    <submittedName>
        <fullName evidence="4">SIS domain-containing protein</fullName>
    </submittedName>
</protein>
<keyword evidence="2" id="KW-0413">Isomerase</keyword>
<dbReference type="Proteomes" id="UP001596189">
    <property type="component" value="Unassembled WGS sequence"/>
</dbReference>
<dbReference type="InterPro" id="IPR019490">
    <property type="entry name" value="Glu6P/Mann6P_isomerase_C"/>
</dbReference>
<comment type="similarity">
    <text evidence="1">Belongs to the PGI/PMI family.</text>
</comment>
<accession>A0ABW1JFU8</accession>
<evidence type="ECO:0000259" key="3">
    <source>
        <dbReference type="PROSITE" id="PS51464"/>
    </source>
</evidence>
<feature type="domain" description="SIS" evidence="3">
    <location>
        <begin position="42"/>
        <end position="202"/>
    </location>
</feature>
<proteinExistence type="inferred from homology"/>
<name>A0ABW1JFU8_9ACTN</name>